<evidence type="ECO:0000256" key="7">
    <source>
        <dbReference type="SAM" id="MobiDB-lite"/>
    </source>
</evidence>
<dbReference type="GO" id="GO:0005125">
    <property type="term" value="F:cytokine activity"/>
    <property type="evidence" value="ECO:0007669"/>
    <property type="project" value="UniProtKB-KW"/>
</dbReference>
<feature type="transmembrane region" description="Helical" evidence="8">
    <location>
        <begin position="46"/>
        <end position="67"/>
    </location>
</feature>
<dbReference type="GeneTree" id="ENSGT00730000111220"/>
<comment type="subcellular location">
    <subcellularLocation>
        <location evidence="1">Secreted</location>
    </subcellularLocation>
</comment>
<dbReference type="GO" id="GO:0005123">
    <property type="term" value="F:death receptor binding"/>
    <property type="evidence" value="ECO:0007669"/>
    <property type="project" value="TreeGrafter"/>
</dbReference>
<dbReference type="GO" id="GO:0005164">
    <property type="term" value="F:tumor necrosis factor receptor binding"/>
    <property type="evidence" value="ECO:0007669"/>
    <property type="project" value="InterPro"/>
</dbReference>
<reference evidence="10" key="1">
    <citation type="submission" date="2025-08" db="UniProtKB">
        <authorList>
            <consortium name="Ensembl"/>
        </authorList>
    </citation>
    <scope>IDENTIFICATION</scope>
</reference>
<evidence type="ECO:0000256" key="2">
    <source>
        <dbReference type="ARBA" id="ARBA00008670"/>
    </source>
</evidence>
<keyword evidence="8" id="KW-0472">Membrane</keyword>
<feature type="region of interest" description="Disordered" evidence="7">
    <location>
        <begin position="89"/>
        <end position="359"/>
    </location>
</feature>
<dbReference type="GO" id="GO:0005615">
    <property type="term" value="C:extracellular space"/>
    <property type="evidence" value="ECO:0007669"/>
    <property type="project" value="UniProtKB-KW"/>
</dbReference>
<dbReference type="PANTHER" id="PTHR15151">
    <property type="entry name" value="PROTEIN EIGER"/>
    <property type="match status" value="1"/>
</dbReference>
<dbReference type="OMA" id="ACDGSID"/>
<dbReference type="InterPro" id="IPR008160">
    <property type="entry name" value="Collagen"/>
</dbReference>
<keyword evidence="5" id="KW-1015">Disulfide bond</keyword>
<evidence type="ECO:0000313" key="10">
    <source>
        <dbReference type="Ensembl" id="ENSSTUP00000076545.1"/>
    </source>
</evidence>
<gene>
    <name evidence="10" type="primary">LOC115166236</name>
</gene>
<dbReference type="AlphaFoldDB" id="A0A674BYM5"/>
<reference evidence="10" key="2">
    <citation type="submission" date="2025-09" db="UniProtKB">
        <authorList>
            <consortium name="Ensembl"/>
        </authorList>
    </citation>
    <scope>IDENTIFICATION</scope>
</reference>
<keyword evidence="4" id="KW-0964">Secreted</keyword>
<dbReference type="RefSeq" id="XP_029575919.1">
    <property type="nucleotide sequence ID" value="XM_029720059.1"/>
</dbReference>
<keyword evidence="6" id="KW-0325">Glycoprotein</keyword>
<dbReference type="InterPro" id="IPR051748">
    <property type="entry name" value="TNF_Ligand_Superfamily"/>
</dbReference>
<dbReference type="Pfam" id="PF01391">
    <property type="entry name" value="Collagen"/>
    <property type="match status" value="1"/>
</dbReference>
<comment type="similarity">
    <text evidence="2">Belongs to the tumor necrosis factor family.</text>
</comment>
<dbReference type="PANTHER" id="PTHR15151:SF13">
    <property type="entry name" value="ECTODYSPLASIN-A"/>
    <property type="match status" value="1"/>
</dbReference>
<proteinExistence type="inferred from homology"/>
<dbReference type="KEGG" id="stru:115166236"/>
<dbReference type="Ensembl" id="ENSSTUT00000081458.1">
    <property type="protein sequence ID" value="ENSSTUP00000076545.1"/>
    <property type="gene ID" value="ENSSTUG00000033700.1"/>
</dbReference>
<dbReference type="GeneID" id="115166236"/>
<evidence type="ECO:0000256" key="5">
    <source>
        <dbReference type="ARBA" id="ARBA00023157"/>
    </source>
</evidence>
<dbReference type="InterPro" id="IPR006052">
    <property type="entry name" value="TNF_dom"/>
</dbReference>
<keyword evidence="8" id="KW-0812">Transmembrane</keyword>
<keyword evidence="3" id="KW-0202">Cytokine</keyword>
<evidence type="ECO:0000256" key="8">
    <source>
        <dbReference type="SAM" id="Phobius"/>
    </source>
</evidence>
<dbReference type="GO" id="GO:0006955">
    <property type="term" value="P:immune response"/>
    <property type="evidence" value="ECO:0007669"/>
    <property type="project" value="InterPro"/>
</dbReference>
<organism evidence="10 11">
    <name type="scientific">Salmo trutta</name>
    <name type="common">Brown trout</name>
    <dbReference type="NCBI Taxonomy" id="8032"/>
    <lineage>
        <taxon>Eukaryota</taxon>
        <taxon>Metazoa</taxon>
        <taxon>Chordata</taxon>
        <taxon>Craniata</taxon>
        <taxon>Vertebrata</taxon>
        <taxon>Euteleostomi</taxon>
        <taxon>Actinopterygii</taxon>
        <taxon>Neopterygii</taxon>
        <taxon>Teleostei</taxon>
        <taxon>Protacanthopterygii</taxon>
        <taxon>Salmoniformes</taxon>
        <taxon>Salmonidae</taxon>
        <taxon>Salmoninae</taxon>
        <taxon>Salmo</taxon>
    </lineage>
</organism>
<dbReference type="InParanoid" id="A0A674BYM5"/>
<feature type="domain" description="THD" evidence="9">
    <location>
        <begin position="371"/>
        <end position="507"/>
    </location>
</feature>
<protein>
    <submittedName>
        <fullName evidence="10">Ectodysplasin-A-like</fullName>
    </submittedName>
</protein>
<dbReference type="GO" id="GO:0016020">
    <property type="term" value="C:membrane"/>
    <property type="evidence" value="ECO:0007669"/>
    <property type="project" value="InterPro"/>
</dbReference>
<dbReference type="Proteomes" id="UP000472277">
    <property type="component" value="Chromosome 3"/>
</dbReference>
<keyword evidence="11" id="KW-1185">Reference proteome</keyword>
<evidence type="ECO:0000256" key="4">
    <source>
        <dbReference type="ARBA" id="ARBA00022525"/>
    </source>
</evidence>
<dbReference type="OrthoDB" id="6159739at2759"/>
<dbReference type="Gene3D" id="2.60.120.40">
    <property type="match status" value="1"/>
</dbReference>
<sequence length="511" mass="55174">MACDGSINDLPDKVLLTRLPSSCTCINTCKTHNGRSNCSSVSKSSMVFLGLFILSLSLHVITLLCYLDLRFEVKREISQRRRDAKLTLGGTDVTDPLIPFGHRGMDTGARAQGHEVNRNERLLHRQPDGHPTRPPTAPGDSSSIHRQPDGHPTRPPTAPGDSSSIHRQPDGHPTRPPTTPGDSSSIHRQPDGHPTRPPTAPGDSSSIHRQPDGHLTRPPTAPGDSSSIHRQPDGHPTRPPTTPGDSSSIHRQPDGHPTRPPTAPGDSSSIHRAKRSPRQQSDSESTGKRKETERRKKGRKRSPPGAQGSPGPPGSPGPQGPPGIPGIPGIPGSNAVGPAGPPGRPGAQGPPGLTGPAGVVDKTRTREFQPAVVHLQGQETTIQVKEDLSEGVLRNWKMVSIHHRVFKMHSRSGQLEVLLDGIYFIYSQVEVYYLNFTDIASYEVMVDSTPFLRCTCSIETGQRKFNTCYTAGVSLLRAGQRISIRMVYDDTLISMSNHTTFLGSVRLGDSP</sequence>
<dbReference type="Pfam" id="PF00229">
    <property type="entry name" value="TNF"/>
    <property type="match status" value="1"/>
</dbReference>
<dbReference type="GO" id="GO:0048513">
    <property type="term" value="P:animal organ development"/>
    <property type="evidence" value="ECO:0007669"/>
    <property type="project" value="TreeGrafter"/>
</dbReference>
<dbReference type="PROSITE" id="PS50049">
    <property type="entry name" value="THD_2"/>
    <property type="match status" value="1"/>
</dbReference>
<evidence type="ECO:0000259" key="9">
    <source>
        <dbReference type="PROSITE" id="PS50049"/>
    </source>
</evidence>
<keyword evidence="8" id="KW-1133">Transmembrane helix</keyword>
<evidence type="ECO:0000256" key="3">
    <source>
        <dbReference type="ARBA" id="ARBA00022514"/>
    </source>
</evidence>
<feature type="compositionally biased region" description="Basic and acidic residues" evidence="7">
    <location>
        <begin position="112"/>
        <end position="131"/>
    </location>
</feature>
<dbReference type="GO" id="GO:0038177">
    <property type="term" value="F:death receptor agonist activity"/>
    <property type="evidence" value="ECO:0007669"/>
    <property type="project" value="TreeGrafter"/>
</dbReference>
<feature type="compositionally biased region" description="Pro residues" evidence="7">
    <location>
        <begin position="310"/>
        <end position="325"/>
    </location>
</feature>
<evidence type="ECO:0000313" key="11">
    <source>
        <dbReference type="Proteomes" id="UP000472277"/>
    </source>
</evidence>
<evidence type="ECO:0000256" key="6">
    <source>
        <dbReference type="ARBA" id="ARBA00023180"/>
    </source>
</evidence>
<evidence type="ECO:0000256" key="1">
    <source>
        <dbReference type="ARBA" id="ARBA00004613"/>
    </source>
</evidence>
<dbReference type="SUPFAM" id="SSF49842">
    <property type="entry name" value="TNF-like"/>
    <property type="match status" value="1"/>
</dbReference>
<accession>A0A674BYM5</accession>
<name>A0A674BYM5_SALTR</name>
<feature type="compositionally biased region" description="Basic and acidic residues" evidence="7">
    <location>
        <begin position="285"/>
        <end position="294"/>
    </location>
</feature>
<dbReference type="InterPro" id="IPR008983">
    <property type="entry name" value="Tumour_necrosis_fac-like_dom"/>
</dbReference>